<name>A0A317XXT2_9BASI</name>
<dbReference type="EMBL" id="KZ819188">
    <property type="protein sequence ID" value="PWZ02730.1"/>
    <property type="molecule type" value="Genomic_DNA"/>
</dbReference>
<keyword evidence="3" id="KW-1185">Reference proteome</keyword>
<keyword evidence="1" id="KW-0732">Signal</keyword>
<dbReference type="Proteomes" id="UP000246740">
    <property type="component" value="Unassembled WGS sequence"/>
</dbReference>
<protein>
    <recommendedName>
        <fullName evidence="4">Secreted protein</fullName>
    </recommendedName>
</protein>
<evidence type="ECO:0000313" key="2">
    <source>
        <dbReference type="EMBL" id="PWZ02730.1"/>
    </source>
</evidence>
<accession>A0A317XXT2</accession>
<feature type="signal peptide" evidence="1">
    <location>
        <begin position="1"/>
        <end position="34"/>
    </location>
</feature>
<evidence type="ECO:0008006" key="4">
    <source>
        <dbReference type="Google" id="ProtNLM"/>
    </source>
</evidence>
<gene>
    <name evidence="2" type="ORF">BCV70DRAFT_5156</name>
</gene>
<sequence>MQDSTSSEHRHGRKACSFFLFFLPSFSCFSLLFATDSSSCSSFPNRTVIVICGYQHEGCKGANRQELKAFASHSHTLLSPWSTATRHPLCAGPTVRQPHAAPRDRRFFRLPSCPCTLSAPPWRSQPPNVRIVWLDVKPALAPVL</sequence>
<dbReference type="AlphaFoldDB" id="A0A317XXT2"/>
<evidence type="ECO:0000313" key="3">
    <source>
        <dbReference type="Proteomes" id="UP000246740"/>
    </source>
</evidence>
<organism evidence="2 3">
    <name type="scientific">Testicularia cyperi</name>
    <dbReference type="NCBI Taxonomy" id="1882483"/>
    <lineage>
        <taxon>Eukaryota</taxon>
        <taxon>Fungi</taxon>
        <taxon>Dikarya</taxon>
        <taxon>Basidiomycota</taxon>
        <taxon>Ustilaginomycotina</taxon>
        <taxon>Ustilaginomycetes</taxon>
        <taxon>Ustilaginales</taxon>
        <taxon>Anthracoideaceae</taxon>
        <taxon>Testicularia</taxon>
    </lineage>
</organism>
<proteinExistence type="predicted"/>
<evidence type="ECO:0000256" key="1">
    <source>
        <dbReference type="SAM" id="SignalP"/>
    </source>
</evidence>
<reference evidence="2 3" key="1">
    <citation type="journal article" date="2018" name="Mol. Biol. Evol.">
        <title>Broad Genomic Sampling Reveals a Smut Pathogenic Ancestry of the Fungal Clade Ustilaginomycotina.</title>
        <authorList>
            <person name="Kijpornyongpan T."/>
            <person name="Mondo S.J."/>
            <person name="Barry K."/>
            <person name="Sandor L."/>
            <person name="Lee J."/>
            <person name="Lipzen A."/>
            <person name="Pangilinan J."/>
            <person name="LaButti K."/>
            <person name="Hainaut M."/>
            <person name="Henrissat B."/>
            <person name="Grigoriev I.V."/>
            <person name="Spatafora J.W."/>
            <person name="Aime M.C."/>
        </authorList>
    </citation>
    <scope>NUCLEOTIDE SEQUENCE [LARGE SCALE GENOMIC DNA]</scope>
    <source>
        <strain evidence="2 3">MCA 3645</strain>
    </source>
</reference>
<dbReference type="InParanoid" id="A0A317XXT2"/>
<feature type="chain" id="PRO_5016404268" description="Secreted protein" evidence="1">
    <location>
        <begin position="35"/>
        <end position="144"/>
    </location>
</feature>